<proteinExistence type="predicted"/>
<dbReference type="GO" id="GO:0004519">
    <property type="term" value="F:endonuclease activity"/>
    <property type="evidence" value="ECO:0007669"/>
    <property type="project" value="InterPro"/>
</dbReference>
<organism evidence="2">
    <name type="scientific">Siphoviridae sp. ctr4Z12</name>
    <dbReference type="NCBI Taxonomy" id="2827280"/>
    <lineage>
        <taxon>Viruses</taxon>
        <taxon>Duplodnaviria</taxon>
        <taxon>Heunggongvirae</taxon>
        <taxon>Uroviricota</taxon>
        <taxon>Caudoviricetes</taxon>
    </lineage>
</organism>
<protein>
    <submittedName>
        <fullName evidence="2">HNHc</fullName>
    </submittedName>
</protein>
<dbReference type="CDD" id="cd00085">
    <property type="entry name" value="HNHc"/>
    <property type="match status" value="1"/>
</dbReference>
<reference evidence="2" key="1">
    <citation type="journal article" date="2021" name="Proc. Natl. Acad. Sci. U.S.A.">
        <title>A Catalog of Tens of Thousands of Viruses from Human Metagenomes Reveals Hidden Associations with Chronic Diseases.</title>
        <authorList>
            <person name="Tisza M.J."/>
            <person name="Buck C.B."/>
        </authorList>
    </citation>
    <scope>NUCLEOTIDE SEQUENCE</scope>
    <source>
        <strain evidence="2">Ctr4Z12</strain>
    </source>
</reference>
<name>A0A8S5R604_9CAUD</name>
<evidence type="ECO:0000259" key="1">
    <source>
        <dbReference type="Pfam" id="PF01844"/>
    </source>
</evidence>
<dbReference type="InterPro" id="IPR003615">
    <property type="entry name" value="HNH_nuc"/>
</dbReference>
<dbReference type="GO" id="GO:0008270">
    <property type="term" value="F:zinc ion binding"/>
    <property type="evidence" value="ECO:0007669"/>
    <property type="project" value="InterPro"/>
</dbReference>
<dbReference type="Pfam" id="PF01844">
    <property type="entry name" value="HNH"/>
    <property type="match status" value="1"/>
</dbReference>
<feature type="domain" description="HNH" evidence="1">
    <location>
        <begin position="3"/>
        <end position="42"/>
    </location>
</feature>
<dbReference type="EMBL" id="BK015818">
    <property type="protein sequence ID" value="DAE26420.1"/>
    <property type="molecule type" value="Genomic_DNA"/>
</dbReference>
<evidence type="ECO:0000313" key="2">
    <source>
        <dbReference type="EMBL" id="DAE26420.1"/>
    </source>
</evidence>
<sequence length="121" mass="13773">MHRCEIPGCIHEGCHSHHIVFRSQGGPDVAMNLIRLCPYHHNMSPEGVHMNPALDKRLKCALQEEYEALFPESALTAELAADRIGMSRKKAEKYFSKVPKNLDGTMDRENVIRRLMGGRLY</sequence>
<dbReference type="InterPro" id="IPR002711">
    <property type="entry name" value="HNH"/>
</dbReference>
<dbReference type="GO" id="GO:0003676">
    <property type="term" value="F:nucleic acid binding"/>
    <property type="evidence" value="ECO:0007669"/>
    <property type="project" value="InterPro"/>
</dbReference>
<accession>A0A8S5R604</accession>